<dbReference type="InterPro" id="IPR036866">
    <property type="entry name" value="RibonucZ/Hydroxyglut_hydro"/>
</dbReference>
<evidence type="ECO:0000259" key="5">
    <source>
        <dbReference type="SMART" id="SM00849"/>
    </source>
</evidence>
<name>A0A6J4NX64_9BACT</name>
<evidence type="ECO:0000256" key="1">
    <source>
        <dbReference type="ARBA" id="ARBA00001947"/>
    </source>
</evidence>
<dbReference type="EMBL" id="CADCUR010000102">
    <property type="protein sequence ID" value="CAA9394995.1"/>
    <property type="molecule type" value="Genomic_DNA"/>
</dbReference>
<dbReference type="GO" id="GO:0016787">
    <property type="term" value="F:hydrolase activity"/>
    <property type="evidence" value="ECO:0007669"/>
    <property type="project" value="UniProtKB-KW"/>
</dbReference>
<accession>A0A6J4NX64</accession>
<keyword evidence="3 6" id="KW-0378">Hydrolase</keyword>
<dbReference type="PANTHER" id="PTHR46233:SF3">
    <property type="entry name" value="HYDROXYACYLGLUTATHIONE HYDROLASE GLOC"/>
    <property type="match status" value="1"/>
</dbReference>
<proteinExistence type="predicted"/>
<evidence type="ECO:0000313" key="6">
    <source>
        <dbReference type="EMBL" id="CAA9394995.1"/>
    </source>
</evidence>
<reference evidence="6" key="1">
    <citation type="submission" date="2020-02" db="EMBL/GenBank/DDBJ databases">
        <authorList>
            <person name="Meier V. D."/>
        </authorList>
    </citation>
    <scope>NUCLEOTIDE SEQUENCE</scope>
    <source>
        <strain evidence="6">AVDCRST_MAG74</strain>
    </source>
</reference>
<evidence type="ECO:0000256" key="4">
    <source>
        <dbReference type="ARBA" id="ARBA00022833"/>
    </source>
</evidence>
<dbReference type="InterPro" id="IPR001279">
    <property type="entry name" value="Metallo-B-lactamas"/>
</dbReference>
<keyword evidence="2" id="KW-0479">Metal-binding</keyword>
<gene>
    <name evidence="6" type="ORF">AVDCRST_MAG74-1218</name>
</gene>
<sequence>MIIETFITSPFQQNTRVLACPETRRAVCLDPGDSARKIADYIRRNDFELQAMTLTHAHLDHIGGVSDLHAIYPQAEILLHKDDEELYYGLPEQPLFMGIPRQQLKALGLEYDVPPPLTRYWRDGEIYAVGNLNFKILHSPGHTPGHIVLAEEQLRKVFGGDCLFAGSIGRTDLPGGDYEQLINSINEKILPLGDDLILYSGHGENTTVGRERQTNPFLTGAYQMSG</sequence>
<dbReference type="SMART" id="SM00849">
    <property type="entry name" value="Lactamase_B"/>
    <property type="match status" value="1"/>
</dbReference>
<dbReference type="InterPro" id="IPR051453">
    <property type="entry name" value="MBL_Glyoxalase_II"/>
</dbReference>
<dbReference type="Pfam" id="PF00753">
    <property type="entry name" value="Lactamase_B"/>
    <property type="match status" value="1"/>
</dbReference>
<dbReference type="PANTHER" id="PTHR46233">
    <property type="entry name" value="HYDROXYACYLGLUTATHIONE HYDROLASE GLOC"/>
    <property type="match status" value="1"/>
</dbReference>
<evidence type="ECO:0000256" key="2">
    <source>
        <dbReference type="ARBA" id="ARBA00022723"/>
    </source>
</evidence>
<protein>
    <submittedName>
        <fullName evidence="6">MBL-fold metallo-hydrolase superfamily</fullName>
    </submittedName>
</protein>
<organism evidence="6">
    <name type="scientific">uncultured Pyrinomonadaceae bacterium</name>
    <dbReference type="NCBI Taxonomy" id="2283094"/>
    <lineage>
        <taxon>Bacteria</taxon>
        <taxon>Pseudomonadati</taxon>
        <taxon>Acidobacteriota</taxon>
        <taxon>Blastocatellia</taxon>
        <taxon>Blastocatellales</taxon>
        <taxon>Pyrinomonadaceae</taxon>
        <taxon>environmental samples</taxon>
    </lineage>
</organism>
<dbReference type="SUPFAM" id="SSF56281">
    <property type="entry name" value="Metallo-hydrolase/oxidoreductase"/>
    <property type="match status" value="1"/>
</dbReference>
<dbReference type="AlphaFoldDB" id="A0A6J4NX64"/>
<dbReference type="Gene3D" id="3.60.15.10">
    <property type="entry name" value="Ribonuclease Z/Hydroxyacylglutathione hydrolase-like"/>
    <property type="match status" value="1"/>
</dbReference>
<feature type="domain" description="Metallo-beta-lactamase" evidence="5">
    <location>
        <begin position="12"/>
        <end position="202"/>
    </location>
</feature>
<comment type="cofactor">
    <cofactor evidence="1">
        <name>Zn(2+)</name>
        <dbReference type="ChEBI" id="CHEBI:29105"/>
    </cofactor>
</comment>
<keyword evidence="4" id="KW-0862">Zinc</keyword>
<evidence type="ECO:0000256" key="3">
    <source>
        <dbReference type="ARBA" id="ARBA00022801"/>
    </source>
</evidence>
<dbReference type="GO" id="GO:0046872">
    <property type="term" value="F:metal ion binding"/>
    <property type="evidence" value="ECO:0007669"/>
    <property type="project" value="UniProtKB-KW"/>
</dbReference>